<keyword evidence="4" id="KW-0479">Metal-binding</keyword>
<sequence>MKLIVALQPAAVTALSIGSFWSSLEAREIDGPSISQTFESLAGLGLVNGTGCVIDDDGAPKSARTETERSCTNLQQQVDTGLEQCIKRAKAAEKAAKDGSALFEQYFKTQNSETRDKVAKFFATIADGCNKNGKQPVSVECTPSARCTLPQTGNMELAAIATNQPGGGSSIQLCRSAFTMHGDRNGNQRRQDRGQCEENLSKLGDLFVHEMSHATVSTGDVIYGKEGCLGLTTDQALQNADSYALFAQDVSAGCAAKPGAGKQPPKDGNNPPINGNNPPVDGNKPPINELNPPSDGNKPPINEINPPINETNPPINEFNPPINEFNPPINEFNPPINGNKPPIKPPINGNKPPMNGNKPPINEVNPPINEINPPINGTNPPINGGNDMPPNDQDECDANDEDYPPISGEIERPNDQDECDADDDEDYLDNQGGDDADDEFDNDEDYLDNQDGGDGIDQIGGNGIKQIGGDGIDQSGGDGIDQIVGNVIKQIGGDSIDQSGDDDIDQSGNEDNLNKQSGGDEKNFCN</sequence>
<dbReference type="PANTHER" id="PTHR37016:SF3">
    <property type="entry name" value="NEUTRAL PROTEASE 2-RELATED"/>
    <property type="match status" value="1"/>
</dbReference>
<feature type="region of interest" description="Disordered" evidence="8">
    <location>
        <begin position="491"/>
        <end position="526"/>
    </location>
</feature>
<evidence type="ECO:0000256" key="3">
    <source>
        <dbReference type="ARBA" id="ARBA00022670"/>
    </source>
</evidence>
<evidence type="ECO:0000256" key="2">
    <source>
        <dbReference type="ARBA" id="ARBA00010279"/>
    </source>
</evidence>
<dbReference type="SMART" id="SM01351">
    <property type="entry name" value="Aspzincin_M35"/>
    <property type="match status" value="1"/>
</dbReference>
<feature type="region of interest" description="Disordered" evidence="8">
    <location>
        <begin position="256"/>
        <end position="479"/>
    </location>
</feature>
<evidence type="ECO:0000313" key="11">
    <source>
        <dbReference type="Proteomes" id="UP000030106"/>
    </source>
</evidence>
<feature type="compositionally biased region" description="Low complexity" evidence="8">
    <location>
        <begin position="299"/>
        <end position="386"/>
    </location>
</feature>
<proteinExistence type="inferred from homology"/>
<evidence type="ECO:0000256" key="1">
    <source>
        <dbReference type="ARBA" id="ARBA00001947"/>
    </source>
</evidence>
<dbReference type="Proteomes" id="UP000030106">
    <property type="component" value="Unassembled WGS sequence"/>
</dbReference>
<reference evidence="10 11" key="1">
    <citation type="submission" date="2012-10" db="EMBL/GenBank/DDBJ databases">
        <title>Genome sequencing and analysis of entomopathogenic fungi Beauveria bassiana D1-5.</title>
        <authorList>
            <person name="Li Q."/>
            <person name="Wang L."/>
            <person name="Zhang Z."/>
            <person name="Wang Q."/>
            <person name="Ren J."/>
            <person name="Wang M."/>
            <person name="Xu W."/>
            <person name="Wang J."/>
            <person name="Lu Y."/>
            <person name="Du Q."/>
            <person name="Sun Z."/>
        </authorList>
    </citation>
    <scope>NUCLEOTIDE SEQUENCE [LARGE SCALE GENOMIC DNA]</scope>
    <source>
        <strain evidence="10 11">D1-5</strain>
    </source>
</reference>
<dbReference type="CDD" id="cd11008">
    <property type="entry name" value="M35_deuterolysin_like"/>
    <property type="match status" value="1"/>
</dbReference>
<organism evidence="10 11">
    <name type="scientific">Beauveria bassiana D1-5</name>
    <dbReference type="NCBI Taxonomy" id="1245745"/>
    <lineage>
        <taxon>Eukaryota</taxon>
        <taxon>Fungi</taxon>
        <taxon>Dikarya</taxon>
        <taxon>Ascomycota</taxon>
        <taxon>Pezizomycotina</taxon>
        <taxon>Sordariomycetes</taxon>
        <taxon>Hypocreomycetidae</taxon>
        <taxon>Hypocreales</taxon>
        <taxon>Cordycipitaceae</taxon>
        <taxon>Beauveria</taxon>
    </lineage>
</organism>
<comment type="similarity">
    <text evidence="2">Belongs to the peptidase M35 family.</text>
</comment>
<accession>A0A0A2VWE4</accession>
<dbReference type="OrthoDB" id="412874at2759"/>
<evidence type="ECO:0000313" key="10">
    <source>
        <dbReference type="EMBL" id="KGQ10652.1"/>
    </source>
</evidence>
<dbReference type="PANTHER" id="PTHR37016">
    <property type="match status" value="1"/>
</dbReference>
<evidence type="ECO:0000256" key="4">
    <source>
        <dbReference type="ARBA" id="ARBA00022723"/>
    </source>
</evidence>
<evidence type="ECO:0000256" key="5">
    <source>
        <dbReference type="ARBA" id="ARBA00022801"/>
    </source>
</evidence>
<keyword evidence="7" id="KW-0482">Metalloprotease</keyword>
<feature type="compositionally biased region" description="Acidic residues" evidence="8">
    <location>
        <begin position="392"/>
        <end position="403"/>
    </location>
</feature>
<keyword evidence="5" id="KW-0378">Hydrolase</keyword>
<feature type="compositionally biased region" description="Low complexity" evidence="8">
    <location>
        <begin position="266"/>
        <end position="283"/>
    </location>
</feature>
<dbReference type="GO" id="GO:0004222">
    <property type="term" value="F:metalloendopeptidase activity"/>
    <property type="evidence" value="ECO:0007669"/>
    <property type="project" value="InterPro"/>
</dbReference>
<dbReference type="AlphaFoldDB" id="A0A0A2VWE4"/>
<keyword evidence="3" id="KW-0645">Protease</keyword>
<keyword evidence="6" id="KW-0862">Zinc</keyword>
<feature type="compositionally biased region" description="Gly residues" evidence="8">
    <location>
        <begin position="452"/>
        <end position="479"/>
    </location>
</feature>
<dbReference type="EMBL" id="ANFO01000293">
    <property type="protein sequence ID" value="KGQ10652.1"/>
    <property type="molecule type" value="Genomic_DNA"/>
</dbReference>
<dbReference type="SUPFAM" id="SSF55486">
    <property type="entry name" value="Metalloproteases ('zincins'), catalytic domain"/>
    <property type="match status" value="1"/>
</dbReference>
<dbReference type="GO" id="GO:0046872">
    <property type="term" value="F:metal ion binding"/>
    <property type="evidence" value="ECO:0007669"/>
    <property type="project" value="UniProtKB-KW"/>
</dbReference>
<dbReference type="HOGENOM" id="CLU_517760_0_0_1"/>
<comment type="caution">
    <text evidence="10">The sequence shown here is derived from an EMBL/GenBank/DDBJ whole genome shotgun (WGS) entry which is preliminary data.</text>
</comment>
<name>A0A0A2VWE4_BEABA</name>
<evidence type="ECO:0000256" key="6">
    <source>
        <dbReference type="ARBA" id="ARBA00022833"/>
    </source>
</evidence>
<dbReference type="InterPro" id="IPR029463">
    <property type="entry name" value="Lys_MEP"/>
</dbReference>
<dbReference type="Pfam" id="PF14521">
    <property type="entry name" value="Aspzincin_M35"/>
    <property type="match status" value="1"/>
</dbReference>
<gene>
    <name evidence="10" type="ORF">BBAD15_g3999</name>
</gene>
<feature type="compositionally biased region" description="Acidic residues" evidence="8">
    <location>
        <begin position="416"/>
        <end position="448"/>
    </location>
</feature>
<protein>
    <submittedName>
        <fullName evidence="10">Salivary glue protein Sgs-4</fullName>
    </submittedName>
</protein>
<dbReference type="Gene3D" id="3.40.390.10">
    <property type="entry name" value="Collagenase (Catalytic Domain)"/>
    <property type="match status" value="1"/>
</dbReference>
<evidence type="ECO:0000259" key="9">
    <source>
        <dbReference type="SMART" id="SM01351"/>
    </source>
</evidence>
<feature type="domain" description="Lysine-specific metallo-endopeptidase" evidence="9">
    <location>
        <begin position="84"/>
        <end position="248"/>
    </location>
</feature>
<comment type="cofactor">
    <cofactor evidence="1">
        <name>Zn(2+)</name>
        <dbReference type="ChEBI" id="CHEBI:29105"/>
    </cofactor>
</comment>
<evidence type="ECO:0000256" key="8">
    <source>
        <dbReference type="SAM" id="MobiDB-lite"/>
    </source>
</evidence>
<dbReference type="GO" id="GO:0006508">
    <property type="term" value="P:proteolysis"/>
    <property type="evidence" value="ECO:0007669"/>
    <property type="project" value="UniProtKB-KW"/>
</dbReference>
<evidence type="ECO:0000256" key="7">
    <source>
        <dbReference type="ARBA" id="ARBA00023049"/>
    </source>
</evidence>
<dbReference type="InterPro" id="IPR050414">
    <property type="entry name" value="Fungal_M35_metalloproteases"/>
</dbReference>
<dbReference type="InterPro" id="IPR024079">
    <property type="entry name" value="MetalloPept_cat_dom_sf"/>
</dbReference>